<evidence type="ECO:0000313" key="2">
    <source>
        <dbReference type="EMBL" id="VEG84385.1"/>
    </source>
</evidence>
<keyword evidence="1" id="KW-1133">Transmembrane helix</keyword>
<dbReference type="AlphaFoldDB" id="A0A448KLX2"/>
<dbReference type="EMBL" id="LR134372">
    <property type="protein sequence ID" value="VEG84385.1"/>
    <property type="molecule type" value="Genomic_DNA"/>
</dbReference>
<sequence length="34" mass="3913">MQILSIAILIVSIIFIFTAPIFFFKKLADLIDEK</sequence>
<feature type="transmembrane region" description="Helical" evidence="1">
    <location>
        <begin position="6"/>
        <end position="24"/>
    </location>
</feature>
<evidence type="ECO:0000256" key="1">
    <source>
        <dbReference type="SAM" id="Phobius"/>
    </source>
</evidence>
<keyword evidence="1" id="KW-0472">Membrane</keyword>
<dbReference type="Proteomes" id="UP000278157">
    <property type="component" value="Chromosome"/>
</dbReference>
<keyword evidence="1" id="KW-0812">Transmembrane</keyword>
<accession>A0A448KLX2</accession>
<proteinExistence type="predicted"/>
<gene>
    <name evidence="2" type="ORF">NCTC11541_00405</name>
</gene>
<name>A0A448KLX2_CAMUP</name>
<protein>
    <submittedName>
        <fullName evidence="2">Uncharacterized protein</fullName>
    </submittedName>
</protein>
<evidence type="ECO:0000313" key="3">
    <source>
        <dbReference type="Proteomes" id="UP000278157"/>
    </source>
</evidence>
<reference evidence="2 3" key="1">
    <citation type="submission" date="2018-12" db="EMBL/GenBank/DDBJ databases">
        <authorList>
            <consortium name="Pathogen Informatics"/>
        </authorList>
    </citation>
    <scope>NUCLEOTIDE SEQUENCE [LARGE SCALE GENOMIC DNA]</scope>
    <source>
        <strain evidence="2 3">NCTC11541</strain>
    </source>
</reference>
<organism evidence="2 3">
    <name type="scientific">Campylobacter upsaliensis</name>
    <dbReference type="NCBI Taxonomy" id="28080"/>
    <lineage>
        <taxon>Bacteria</taxon>
        <taxon>Pseudomonadati</taxon>
        <taxon>Campylobacterota</taxon>
        <taxon>Epsilonproteobacteria</taxon>
        <taxon>Campylobacterales</taxon>
        <taxon>Campylobacteraceae</taxon>
        <taxon>Campylobacter</taxon>
    </lineage>
</organism>